<evidence type="ECO:0000259" key="1">
    <source>
        <dbReference type="PROSITE" id="PS50994"/>
    </source>
</evidence>
<dbReference type="InterPro" id="IPR036397">
    <property type="entry name" value="RNaseH_sf"/>
</dbReference>
<evidence type="ECO:0000313" key="2">
    <source>
        <dbReference type="EMBL" id="UXI68059.1"/>
    </source>
</evidence>
<dbReference type="RefSeq" id="WP_261695026.1">
    <property type="nucleotide sequence ID" value="NZ_CP104694.1"/>
</dbReference>
<accession>A0ABY6BDF5</accession>
<dbReference type="Pfam" id="PF13683">
    <property type="entry name" value="rve_3"/>
    <property type="match status" value="1"/>
</dbReference>
<dbReference type="InterPro" id="IPR012337">
    <property type="entry name" value="RNaseH-like_sf"/>
</dbReference>
<protein>
    <submittedName>
        <fullName evidence="2">Integrase core domain-containing protein</fullName>
    </submittedName>
</protein>
<reference evidence="2" key="1">
    <citation type="submission" date="2022-09" db="EMBL/GenBank/DDBJ databases">
        <title>Tahibacter sp. nov., isolated from a fresh water.</title>
        <authorList>
            <person name="Baek J.H."/>
            <person name="Lee J.K."/>
            <person name="Kim J.M."/>
            <person name="Jeon C.O."/>
        </authorList>
    </citation>
    <scope>NUCLEOTIDE SEQUENCE</scope>
    <source>
        <strain evidence="2">W38</strain>
    </source>
</reference>
<dbReference type="PROSITE" id="PS50994">
    <property type="entry name" value="INTEGRASE"/>
    <property type="match status" value="1"/>
</dbReference>
<evidence type="ECO:0000313" key="4">
    <source>
        <dbReference type="Proteomes" id="UP001064632"/>
    </source>
</evidence>
<dbReference type="InterPro" id="IPR001584">
    <property type="entry name" value="Integrase_cat-core"/>
</dbReference>
<name>A0ABY6BDF5_9GAMM</name>
<organism evidence="2 4">
    <name type="scientific">Tahibacter amnicola</name>
    <dbReference type="NCBI Taxonomy" id="2976241"/>
    <lineage>
        <taxon>Bacteria</taxon>
        <taxon>Pseudomonadati</taxon>
        <taxon>Pseudomonadota</taxon>
        <taxon>Gammaproteobacteria</taxon>
        <taxon>Lysobacterales</taxon>
        <taxon>Rhodanobacteraceae</taxon>
        <taxon>Tahibacter</taxon>
    </lineage>
</organism>
<proteinExistence type="predicted"/>
<evidence type="ECO:0000313" key="3">
    <source>
        <dbReference type="EMBL" id="UXI70442.1"/>
    </source>
</evidence>
<gene>
    <name evidence="3" type="ORF">N4264_12640</name>
    <name evidence="2" type="ORF">N4264_25590</name>
</gene>
<keyword evidence="4" id="KW-1185">Reference proteome</keyword>
<dbReference type="EMBL" id="CP104694">
    <property type="protein sequence ID" value="UXI68059.1"/>
    <property type="molecule type" value="Genomic_DNA"/>
</dbReference>
<sequence>MRIALRCLGIRLQRTELHCPWQNGRIERLFGTLKSYLDRIAIGNGDDLRTKLVEFRCWYNHVRPHQHLAGRTPAETWSGRSKARGEPEWFSGWNGRLTGWYFAGT</sequence>
<dbReference type="SUPFAM" id="SSF53098">
    <property type="entry name" value="Ribonuclease H-like"/>
    <property type="match status" value="1"/>
</dbReference>
<dbReference type="Proteomes" id="UP001064632">
    <property type="component" value="Chromosome"/>
</dbReference>
<dbReference type="EMBL" id="CP104694">
    <property type="protein sequence ID" value="UXI70442.1"/>
    <property type="molecule type" value="Genomic_DNA"/>
</dbReference>
<feature type="domain" description="Integrase catalytic" evidence="1">
    <location>
        <begin position="1"/>
        <end position="81"/>
    </location>
</feature>
<dbReference type="Gene3D" id="3.30.420.10">
    <property type="entry name" value="Ribonuclease H-like superfamily/Ribonuclease H"/>
    <property type="match status" value="1"/>
</dbReference>